<dbReference type="Proteomes" id="UP000199452">
    <property type="component" value="Unassembled WGS sequence"/>
</dbReference>
<evidence type="ECO:0000259" key="2">
    <source>
        <dbReference type="Pfam" id="PF13231"/>
    </source>
</evidence>
<dbReference type="GO" id="GO:0016757">
    <property type="term" value="F:glycosyltransferase activity"/>
    <property type="evidence" value="ECO:0007669"/>
    <property type="project" value="UniProtKB-KW"/>
</dbReference>
<keyword evidence="3" id="KW-0808">Transferase</keyword>
<dbReference type="AlphaFoldDB" id="A0A1G6TYK4"/>
<keyword evidence="1" id="KW-0472">Membrane</keyword>
<feature type="transmembrane region" description="Helical" evidence="1">
    <location>
        <begin position="320"/>
        <end position="337"/>
    </location>
</feature>
<name>A0A1G6TYK4_9BACT</name>
<feature type="transmembrane region" description="Helical" evidence="1">
    <location>
        <begin position="12"/>
        <end position="29"/>
    </location>
</feature>
<feature type="domain" description="Glycosyltransferase RgtA/B/C/D-like" evidence="2">
    <location>
        <begin position="64"/>
        <end position="212"/>
    </location>
</feature>
<feature type="transmembrane region" description="Helical" evidence="1">
    <location>
        <begin position="155"/>
        <end position="185"/>
    </location>
</feature>
<feature type="transmembrane region" description="Helical" evidence="1">
    <location>
        <begin position="241"/>
        <end position="264"/>
    </location>
</feature>
<dbReference type="EMBL" id="FMYP01000142">
    <property type="protein sequence ID" value="SDD34014.1"/>
    <property type="molecule type" value="Genomic_DNA"/>
</dbReference>
<sequence length="506" mass="59098">MKFLKLKTKYIIILFAIVVKLTFQFIATANSGYHGDELLHIEAGKHLAFGYMDFPPFIGFVSWVQDLFHSDSLFINHLFNYAFSVFIILICGLTTIRLGGGIIAVIITESSILFSPGFGASQYLFLPTAFEQLFWVLFIYFAIGLCNSQNSKNLIYIALFSAIGFLNKYSIAFLFVGFVSSILLFNRELLGKRIFWIALVIFIILILPNPIWQFENNFPIFHHMSELYKTQLDKQSFLKELMTLIVSLNPFAFIVWLTALIIVPFHPKFKVYKLPVFTLLFSFLFLMLSKGKSYYFYPIVLSLLAFGSVYFEHLIQNRKWIVYGYLLLLISFGLYILPHGLPLLKLNKYIEVYNLKPNKDNKIPLTFENYYSDENWDKILESVSNAKNSLSENEREHCLVWGRHYSIAGGINLLGKKYNLPNAFSFHSSFYTWVPDFNKNIVVIAISESNLKRSYWEQYFDNVEEAGIIENHYASEENWYNYRVFVCRELKYNSEELKKLFKDKIF</sequence>
<evidence type="ECO:0000256" key="1">
    <source>
        <dbReference type="SAM" id="Phobius"/>
    </source>
</evidence>
<proteinExistence type="predicted"/>
<feature type="transmembrane region" description="Helical" evidence="1">
    <location>
        <begin position="120"/>
        <end position="143"/>
    </location>
</feature>
<dbReference type="OrthoDB" id="9813729at2"/>
<keyword evidence="4" id="KW-1185">Reference proteome</keyword>
<accession>A0A1G6TYK4</accession>
<organism evidence="3 4">
    <name type="scientific">Williamwhitmania taraxaci</name>
    <dbReference type="NCBI Taxonomy" id="1640674"/>
    <lineage>
        <taxon>Bacteria</taxon>
        <taxon>Pseudomonadati</taxon>
        <taxon>Bacteroidota</taxon>
        <taxon>Bacteroidia</taxon>
        <taxon>Bacteroidales</taxon>
        <taxon>Williamwhitmaniaceae</taxon>
        <taxon>Williamwhitmania</taxon>
    </lineage>
</organism>
<dbReference type="Pfam" id="PF13231">
    <property type="entry name" value="PMT_2"/>
    <property type="match status" value="1"/>
</dbReference>
<protein>
    <submittedName>
        <fullName evidence="3">Dolichyl-phosphate-mannose-protein mannosyltransferase</fullName>
    </submittedName>
</protein>
<feature type="transmembrane region" description="Helical" evidence="1">
    <location>
        <begin position="194"/>
        <end position="212"/>
    </location>
</feature>
<gene>
    <name evidence="3" type="ORF">SAMN05216323_11422</name>
</gene>
<evidence type="ECO:0000313" key="4">
    <source>
        <dbReference type="Proteomes" id="UP000199452"/>
    </source>
</evidence>
<feature type="transmembrane region" description="Helical" evidence="1">
    <location>
        <begin position="294"/>
        <end position="311"/>
    </location>
</feature>
<keyword evidence="1" id="KW-0812">Transmembrane</keyword>
<reference evidence="3 4" key="1">
    <citation type="submission" date="2016-09" db="EMBL/GenBank/DDBJ databases">
        <authorList>
            <person name="Capua I."/>
            <person name="De Benedictis P."/>
            <person name="Joannis T."/>
            <person name="Lombin L.H."/>
            <person name="Cattoli G."/>
        </authorList>
    </citation>
    <scope>NUCLEOTIDE SEQUENCE [LARGE SCALE GENOMIC DNA]</scope>
    <source>
        <strain evidence="3 4">A7P-90m</strain>
    </source>
</reference>
<dbReference type="RefSeq" id="WP_092441072.1">
    <property type="nucleotide sequence ID" value="NZ_FMYP01000142.1"/>
</dbReference>
<dbReference type="InterPro" id="IPR038731">
    <property type="entry name" value="RgtA/B/C-like"/>
</dbReference>
<dbReference type="STRING" id="1640674.SAMN05216323_11422"/>
<keyword evidence="1" id="KW-1133">Transmembrane helix</keyword>
<feature type="transmembrane region" description="Helical" evidence="1">
    <location>
        <begin position="81"/>
        <end position="108"/>
    </location>
</feature>
<evidence type="ECO:0000313" key="3">
    <source>
        <dbReference type="EMBL" id="SDD34014.1"/>
    </source>
</evidence>
<keyword evidence="3" id="KW-0328">Glycosyltransferase</keyword>